<protein>
    <submittedName>
        <fullName evidence="1">3D domain-containing protein</fullName>
    </submittedName>
</protein>
<accession>A0A851I0X5</accession>
<name>A0A851I0X5_9GAMM</name>
<keyword evidence="2" id="KW-1185">Reference proteome</keyword>
<sequence>MTIVAAALSTFGYGAQRSMEVTASAYTMSEAETKKGNIGLAAWGDQLKPGMKAIAVSRDLIAEGLGHETRVRIDGLEGDYVVRDKMNKRWKKKIDIFMGTDVKAAREWGKKTVTIHWMTPSE</sequence>
<dbReference type="CDD" id="cd22784">
    <property type="entry name" value="DPBB_MltA_YuiC-like"/>
    <property type="match status" value="1"/>
</dbReference>
<comment type="caution">
    <text evidence="1">The sequence shown here is derived from an EMBL/GenBank/DDBJ whole genome shotgun (WGS) entry which is preliminary data.</text>
</comment>
<dbReference type="Proteomes" id="UP000536442">
    <property type="component" value="Unassembled WGS sequence"/>
</dbReference>
<organism evidence="1 2">
    <name type="scientific">Marinobacter adhaerens</name>
    <dbReference type="NCBI Taxonomy" id="1033846"/>
    <lineage>
        <taxon>Bacteria</taxon>
        <taxon>Pseudomonadati</taxon>
        <taxon>Pseudomonadota</taxon>
        <taxon>Gammaproteobacteria</taxon>
        <taxon>Pseudomonadales</taxon>
        <taxon>Marinobacteraceae</taxon>
        <taxon>Marinobacter</taxon>
    </lineage>
</organism>
<evidence type="ECO:0000313" key="1">
    <source>
        <dbReference type="EMBL" id="NWN91788.1"/>
    </source>
</evidence>
<evidence type="ECO:0000313" key="2">
    <source>
        <dbReference type="Proteomes" id="UP000536442"/>
    </source>
</evidence>
<reference evidence="1 2" key="1">
    <citation type="submission" date="2020-03" db="EMBL/GenBank/DDBJ databases">
        <title>Metagenomic, metatranscriptomic, and metabolomic analyses revealed the key microbes and metabolic features during the fermentation of ganjang, Korean traditional soy sauce.</title>
        <authorList>
            <person name="Chun B.H."/>
            <person name="Jeon C.O."/>
        </authorList>
    </citation>
    <scope>NUCLEOTIDE SEQUENCE [LARGE SCALE GENOMIC DNA]</scope>
    <source>
        <strain evidence="1 2">KG14</strain>
    </source>
</reference>
<dbReference type="EMBL" id="JABEVQ010000005">
    <property type="protein sequence ID" value="NWN91788.1"/>
    <property type="molecule type" value="Genomic_DNA"/>
</dbReference>
<proteinExistence type="predicted"/>
<gene>
    <name evidence="1" type="ORF">HLV39_09840</name>
</gene>
<dbReference type="AlphaFoldDB" id="A0A851I0X5"/>